<dbReference type="AlphaFoldDB" id="A0AAE2YQP6"/>
<gene>
    <name evidence="2" type="ORF">HFQ13_10385</name>
</gene>
<sequence>MLLTRDMIREKLGGCSWPTALRRLRALGIEPKRAGREAYITDDQLESAINGGDRQKHQEVTGPNWSALEQASTSAGKRPHSDKLRV</sequence>
<dbReference type="EMBL" id="JAAXYO010000154">
    <property type="protein sequence ID" value="MBU2788597.1"/>
    <property type="molecule type" value="Genomic_DNA"/>
</dbReference>
<name>A0AAE2YQP6_9PROT</name>
<protein>
    <submittedName>
        <fullName evidence="2">Uncharacterized protein</fullName>
    </submittedName>
</protein>
<proteinExistence type="predicted"/>
<reference evidence="2" key="1">
    <citation type="journal article" date="2021" name="ISME J.">
        <title>Genomic evolution of the class Acidithiobacillia: deep-branching Proteobacteria living in extreme acidic conditions.</title>
        <authorList>
            <person name="Moya-Beltran A."/>
            <person name="Beard S."/>
            <person name="Rojas-Villalobos C."/>
            <person name="Issotta F."/>
            <person name="Gallardo Y."/>
            <person name="Ulloa R."/>
            <person name="Giaveno A."/>
            <person name="Degli Esposti M."/>
            <person name="Johnson D.B."/>
            <person name="Quatrini R."/>
        </authorList>
    </citation>
    <scope>NUCLEOTIDE SEQUENCE</scope>
    <source>
        <strain evidence="2">VAN18-1</strain>
    </source>
</reference>
<evidence type="ECO:0000256" key="1">
    <source>
        <dbReference type="SAM" id="MobiDB-lite"/>
    </source>
</evidence>
<comment type="caution">
    <text evidence="2">The sequence shown here is derived from an EMBL/GenBank/DDBJ whole genome shotgun (WGS) entry which is preliminary data.</text>
</comment>
<evidence type="ECO:0000313" key="2">
    <source>
        <dbReference type="EMBL" id="MBU2788597.1"/>
    </source>
</evidence>
<accession>A0AAE2YQP6</accession>
<feature type="region of interest" description="Disordered" evidence="1">
    <location>
        <begin position="46"/>
        <end position="86"/>
    </location>
</feature>
<organism evidence="2 3">
    <name type="scientific">Igneacidithiobacillus copahuensis</name>
    <dbReference type="NCBI Taxonomy" id="2724909"/>
    <lineage>
        <taxon>Bacteria</taxon>
        <taxon>Pseudomonadati</taxon>
        <taxon>Pseudomonadota</taxon>
        <taxon>Acidithiobacillia</taxon>
        <taxon>Acidithiobacillales</taxon>
        <taxon>Acidithiobacillaceae</taxon>
        <taxon>Igneacidithiobacillus</taxon>
    </lineage>
</organism>
<keyword evidence="3" id="KW-1185">Reference proteome</keyword>
<evidence type="ECO:0000313" key="3">
    <source>
        <dbReference type="Proteomes" id="UP001197378"/>
    </source>
</evidence>
<dbReference type="Proteomes" id="UP001197378">
    <property type="component" value="Unassembled WGS sequence"/>
</dbReference>
<feature type="compositionally biased region" description="Polar residues" evidence="1">
    <location>
        <begin position="61"/>
        <end position="75"/>
    </location>
</feature>